<organism evidence="7 8">
    <name type="scientific">Limobrevibacterium gyesilva</name>
    <dbReference type="NCBI Taxonomy" id="2991712"/>
    <lineage>
        <taxon>Bacteria</taxon>
        <taxon>Pseudomonadati</taxon>
        <taxon>Pseudomonadota</taxon>
        <taxon>Alphaproteobacteria</taxon>
        <taxon>Acetobacterales</taxon>
        <taxon>Acetobacteraceae</taxon>
        <taxon>Limobrevibacterium</taxon>
    </lineage>
</organism>
<dbReference type="Gene3D" id="3.90.76.10">
    <property type="entry name" value="Dipeptide-binding Protein, Domain 1"/>
    <property type="match status" value="1"/>
</dbReference>
<comment type="similarity">
    <text evidence="2">Belongs to the bacterial solute-binding protein 5 family.</text>
</comment>
<keyword evidence="4 5" id="KW-0732">Signal</keyword>
<dbReference type="EMBL" id="JAPDNT010000059">
    <property type="protein sequence ID" value="MCW3477871.1"/>
    <property type="molecule type" value="Genomic_DNA"/>
</dbReference>
<dbReference type="AlphaFoldDB" id="A0AA42CI16"/>
<dbReference type="PROSITE" id="PS51257">
    <property type="entry name" value="PROKAR_LIPOPROTEIN"/>
    <property type="match status" value="1"/>
</dbReference>
<evidence type="ECO:0000313" key="8">
    <source>
        <dbReference type="Proteomes" id="UP001165679"/>
    </source>
</evidence>
<dbReference type="CDD" id="cd08498">
    <property type="entry name" value="PBP2_NikA_DppA_OppA_like_2"/>
    <property type="match status" value="1"/>
</dbReference>
<evidence type="ECO:0000259" key="6">
    <source>
        <dbReference type="Pfam" id="PF00496"/>
    </source>
</evidence>
<dbReference type="InterPro" id="IPR039424">
    <property type="entry name" value="SBP_5"/>
</dbReference>
<accession>A0AA42CI16</accession>
<comment type="subcellular location">
    <subcellularLocation>
        <location evidence="1">Periplasm</location>
    </subcellularLocation>
</comment>
<protein>
    <submittedName>
        <fullName evidence="7">ABC transporter substrate-binding protein</fullName>
    </submittedName>
</protein>
<dbReference type="PANTHER" id="PTHR30290">
    <property type="entry name" value="PERIPLASMIC BINDING COMPONENT OF ABC TRANSPORTER"/>
    <property type="match status" value="1"/>
</dbReference>
<dbReference type="SUPFAM" id="SSF53850">
    <property type="entry name" value="Periplasmic binding protein-like II"/>
    <property type="match status" value="1"/>
</dbReference>
<dbReference type="GO" id="GO:0043190">
    <property type="term" value="C:ATP-binding cassette (ABC) transporter complex"/>
    <property type="evidence" value="ECO:0007669"/>
    <property type="project" value="InterPro"/>
</dbReference>
<dbReference type="GO" id="GO:1904680">
    <property type="term" value="F:peptide transmembrane transporter activity"/>
    <property type="evidence" value="ECO:0007669"/>
    <property type="project" value="TreeGrafter"/>
</dbReference>
<reference evidence="7" key="1">
    <citation type="submission" date="2022-09" db="EMBL/GenBank/DDBJ databases">
        <title>Rhodovastum sp. nov. RN2-1 isolated from soil in Seongnam, South Korea.</title>
        <authorList>
            <person name="Le N.T."/>
        </authorList>
    </citation>
    <scope>NUCLEOTIDE SEQUENCE</scope>
    <source>
        <strain evidence="7">RN2-1</strain>
    </source>
</reference>
<sequence length="524" mass="55745">MIRRLAAAAVLGGAVALLGQSCPARAAELRVGLPDATTSLDPLFYVAGSNTQIALNIYDSLMRQDARQKLVPALATAWVPLDDITWDVTLRADVTFQDGTKFGPEDVIASIRHAATVQGSASSFKPYTAGIADMQVAGPGHVRIRTKAPWPLLPNDLSRISIIPRAQQDAPQSDFDGDKVVGTGPFRLVSWQRGASVVVARNPAYWGGAPAWEKVTFRSIADPGARVAALLAGDVDVIAAVPSDAQATVAAGRQAQVVGTEGNRLIYLHLDSNREVTPFARDAAGQPLPHNPLKDARVRRALSLALNRTALVERVMSGQGSPAGQFMPAGYFGYDPTIPAPAYDVAQARKLLAEAGYPDGFFLTLHGPNDRYPNDAKLLQAIAQQFTRIGVKTAVDALPGASFFTRASKLEFSAIMGGAAIETGEPTGILNPLLATYDAAKGAGTGNRGRWSNAQFDALLAQAYRTFDNPAREALLQQASRVAVQDVGVIPVLFLEQSWGLRHGFTYAPRSDGYTLAIDVKAAK</sequence>
<name>A0AA42CI16_9PROT</name>
<proteinExistence type="inferred from homology"/>
<evidence type="ECO:0000256" key="3">
    <source>
        <dbReference type="ARBA" id="ARBA00022448"/>
    </source>
</evidence>
<comment type="caution">
    <text evidence="7">The sequence shown here is derived from an EMBL/GenBank/DDBJ whole genome shotgun (WGS) entry which is preliminary data.</text>
</comment>
<dbReference type="Pfam" id="PF00496">
    <property type="entry name" value="SBP_bac_5"/>
    <property type="match status" value="1"/>
</dbReference>
<evidence type="ECO:0000256" key="4">
    <source>
        <dbReference type="ARBA" id="ARBA00022729"/>
    </source>
</evidence>
<dbReference type="GO" id="GO:0015833">
    <property type="term" value="P:peptide transport"/>
    <property type="evidence" value="ECO:0007669"/>
    <property type="project" value="TreeGrafter"/>
</dbReference>
<dbReference type="Proteomes" id="UP001165679">
    <property type="component" value="Unassembled WGS sequence"/>
</dbReference>
<keyword evidence="8" id="KW-1185">Reference proteome</keyword>
<dbReference type="GO" id="GO:0030288">
    <property type="term" value="C:outer membrane-bounded periplasmic space"/>
    <property type="evidence" value="ECO:0007669"/>
    <property type="project" value="UniProtKB-ARBA"/>
</dbReference>
<feature type="domain" description="Solute-binding protein family 5" evidence="6">
    <location>
        <begin position="69"/>
        <end position="438"/>
    </location>
</feature>
<dbReference type="InterPro" id="IPR000914">
    <property type="entry name" value="SBP_5_dom"/>
</dbReference>
<dbReference type="InterPro" id="IPR030678">
    <property type="entry name" value="Peptide/Ni-bd"/>
</dbReference>
<evidence type="ECO:0000256" key="5">
    <source>
        <dbReference type="SAM" id="SignalP"/>
    </source>
</evidence>
<gene>
    <name evidence="7" type="ORF">OL599_25310</name>
</gene>
<feature type="chain" id="PRO_5041245100" evidence="5">
    <location>
        <begin position="27"/>
        <end position="524"/>
    </location>
</feature>
<evidence type="ECO:0000313" key="7">
    <source>
        <dbReference type="EMBL" id="MCW3477871.1"/>
    </source>
</evidence>
<keyword evidence="3" id="KW-0813">Transport</keyword>
<dbReference type="PANTHER" id="PTHR30290:SF9">
    <property type="entry name" value="OLIGOPEPTIDE-BINDING PROTEIN APPA"/>
    <property type="match status" value="1"/>
</dbReference>
<dbReference type="Gene3D" id="3.40.190.10">
    <property type="entry name" value="Periplasmic binding protein-like II"/>
    <property type="match status" value="1"/>
</dbReference>
<feature type="signal peptide" evidence="5">
    <location>
        <begin position="1"/>
        <end position="26"/>
    </location>
</feature>
<dbReference type="Gene3D" id="3.10.105.10">
    <property type="entry name" value="Dipeptide-binding Protein, Domain 3"/>
    <property type="match status" value="1"/>
</dbReference>
<dbReference type="RefSeq" id="WP_264716851.1">
    <property type="nucleotide sequence ID" value="NZ_JAPDNT010000059.1"/>
</dbReference>
<reference evidence="7" key="2">
    <citation type="submission" date="2022-10" db="EMBL/GenBank/DDBJ databases">
        <authorList>
            <person name="Trinh H.N."/>
        </authorList>
    </citation>
    <scope>NUCLEOTIDE SEQUENCE</scope>
    <source>
        <strain evidence="7">RN2-1</strain>
    </source>
</reference>
<evidence type="ECO:0000256" key="1">
    <source>
        <dbReference type="ARBA" id="ARBA00004418"/>
    </source>
</evidence>
<dbReference type="PIRSF" id="PIRSF002741">
    <property type="entry name" value="MppA"/>
    <property type="match status" value="1"/>
</dbReference>
<evidence type="ECO:0000256" key="2">
    <source>
        <dbReference type="ARBA" id="ARBA00005695"/>
    </source>
</evidence>